<evidence type="ECO:0000256" key="1">
    <source>
        <dbReference type="SAM" id="MobiDB-lite"/>
    </source>
</evidence>
<feature type="compositionally biased region" description="Polar residues" evidence="1">
    <location>
        <begin position="98"/>
        <end position="123"/>
    </location>
</feature>
<dbReference type="PANTHER" id="PTHR21520:SF2">
    <property type="entry name" value="GLUTAMATE-RICH PROTEIN 2"/>
    <property type="match status" value="1"/>
</dbReference>
<proteinExistence type="predicted"/>
<reference evidence="2" key="1">
    <citation type="submission" date="2025-08" db="UniProtKB">
        <authorList>
            <consortium name="Ensembl"/>
        </authorList>
    </citation>
    <scope>IDENTIFICATION</scope>
</reference>
<protein>
    <submittedName>
        <fullName evidence="2">Glutamate-rich 2</fullName>
    </submittedName>
</protein>
<feature type="region of interest" description="Disordered" evidence="1">
    <location>
        <begin position="177"/>
        <end position="197"/>
    </location>
</feature>
<dbReference type="Proteomes" id="UP000694701">
    <property type="component" value="Unplaced"/>
</dbReference>
<evidence type="ECO:0000313" key="2">
    <source>
        <dbReference type="Ensembl" id="ENSCCRP00020086338.1"/>
    </source>
</evidence>
<sequence length="302" mass="33155">MNSLQCVGRPSEVSSKVNEKEVAPLKPEVGSSLDPVAKESVEWKPKKHKPKLSGKTEGQGPSVNAETTNMKLKDASSTRQMKAKPSEKTEGQDPSVKTEVNPSLNSETSDTTLKVHTSNSRGYNASKAPSFRNVTRHGHKLPKQAPPIMTALEKQGECDVQSESVHELHIQAPQVVLSANDQDPHEAQSEEDGNESVEGHVPLELFAEFLHAVMTRNYKLAKKLCQMILIYEPQNSEAKSFLPLIEEKLLIEADEESDDDDDESDESDTSDDDDVEDDDDDESSDTDEESTDSTDDTSSSSS</sequence>
<accession>A0A8C2IZ61</accession>
<name>A0A8C2IZ61_CYPCA</name>
<evidence type="ECO:0000313" key="3">
    <source>
        <dbReference type="Proteomes" id="UP000694701"/>
    </source>
</evidence>
<feature type="region of interest" description="Disordered" evidence="1">
    <location>
        <begin position="252"/>
        <end position="302"/>
    </location>
</feature>
<organism evidence="2 3">
    <name type="scientific">Cyprinus carpio</name>
    <name type="common">Common carp</name>
    <dbReference type="NCBI Taxonomy" id="7962"/>
    <lineage>
        <taxon>Eukaryota</taxon>
        <taxon>Metazoa</taxon>
        <taxon>Chordata</taxon>
        <taxon>Craniata</taxon>
        <taxon>Vertebrata</taxon>
        <taxon>Euteleostomi</taxon>
        <taxon>Actinopterygii</taxon>
        <taxon>Neopterygii</taxon>
        <taxon>Teleostei</taxon>
        <taxon>Ostariophysi</taxon>
        <taxon>Cypriniformes</taxon>
        <taxon>Cyprinidae</taxon>
        <taxon>Cyprininae</taxon>
        <taxon>Cyprinus</taxon>
    </lineage>
</organism>
<feature type="compositionally biased region" description="Polar residues" evidence="1">
    <location>
        <begin position="59"/>
        <end position="70"/>
    </location>
</feature>
<dbReference type="InterPro" id="IPR026703">
    <property type="entry name" value="ERICH2"/>
</dbReference>
<dbReference type="PANTHER" id="PTHR21520">
    <property type="entry name" value="GLUTAMATE-RICH PROTEIN 2"/>
    <property type="match status" value="1"/>
</dbReference>
<feature type="compositionally biased region" description="Acidic residues" evidence="1">
    <location>
        <begin position="252"/>
        <end position="295"/>
    </location>
</feature>
<dbReference type="Ensembl" id="ENSCCRT00020094463.1">
    <property type="protein sequence ID" value="ENSCCRP00020086338.1"/>
    <property type="gene ID" value="ENSCCRG00020039750.1"/>
</dbReference>
<dbReference type="AlphaFoldDB" id="A0A8C2IZ61"/>
<feature type="region of interest" description="Disordered" evidence="1">
    <location>
        <begin position="1"/>
        <end position="142"/>
    </location>
</feature>